<proteinExistence type="predicted"/>
<dbReference type="Proteomes" id="UP000635606">
    <property type="component" value="Unassembled WGS sequence"/>
</dbReference>
<dbReference type="InterPro" id="IPR029058">
    <property type="entry name" value="AB_hydrolase_fold"/>
</dbReference>
<dbReference type="EMBL" id="BOPH01000017">
    <property type="protein sequence ID" value="GIJ66312.1"/>
    <property type="molecule type" value="Genomic_DNA"/>
</dbReference>
<feature type="domain" description="AB hydrolase-1" evidence="1">
    <location>
        <begin position="28"/>
        <end position="264"/>
    </location>
</feature>
<evidence type="ECO:0000313" key="3">
    <source>
        <dbReference type="Proteomes" id="UP000635606"/>
    </source>
</evidence>
<dbReference type="InterPro" id="IPR050471">
    <property type="entry name" value="AB_hydrolase"/>
</dbReference>
<comment type="caution">
    <text evidence="2">The sequence shown here is derived from an EMBL/GenBank/DDBJ whole genome shotgun (WGS) entry which is preliminary data.</text>
</comment>
<dbReference type="PANTHER" id="PTHR43433:SF5">
    <property type="entry name" value="AB HYDROLASE-1 DOMAIN-CONTAINING PROTEIN"/>
    <property type="match status" value="1"/>
</dbReference>
<reference evidence="2" key="1">
    <citation type="submission" date="2021-01" db="EMBL/GenBank/DDBJ databases">
        <title>Whole genome shotgun sequence of Virgisporangium ochraceum NBRC 16418.</title>
        <authorList>
            <person name="Komaki H."/>
            <person name="Tamura T."/>
        </authorList>
    </citation>
    <scope>NUCLEOTIDE SEQUENCE</scope>
    <source>
        <strain evidence="2">NBRC 16418</strain>
    </source>
</reference>
<dbReference type="Pfam" id="PF00561">
    <property type="entry name" value="Abhydrolase_1"/>
    <property type="match status" value="1"/>
</dbReference>
<name>A0A8J4EBY6_9ACTN</name>
<dbReference type="PRINTS" id="PR00111">
    <property type="entry name" value="ABHYDROLASE"/>
</dbReference>
<dbReference type="AlphaFoldDB" id="A0A8J4EBY6"/>
<keyword evidence="2" id="KW-0378">Hydrolase</keyword>
<dbReference type="RefSeq" id="WP_203926288.1">
    <property type="nucleotide sequence ID" value="NZ_BOPH01000017.1"/>
</dbReference>
<organism evidence="2 3">
    <name type="scientific">Virgisporangium ochraceum</name>
    <dbReference type="NCBI Taxonomy" id="65505"/>
    <lineage>
        <taxon>Bacteria</taxon>
        <taxon>Bacillati</taxon>
        <taxon>Actinomycetota</taxon>
        <taxon>Actinomycetes</taxon>
        <taxon>Micromonosporales</taxon>
        <taxon>Micromonosporaceae</taxon>
        <taxon>Virgisporangium</taxon>
    </lineage>
</organism>
<dbReference type="GO" id="GO:0016787">
    <property type="term" value="F:hydrolase activity"/>
    <property type="evidence" value="ECO:0007669"/>
    <property type="project" value="UniProtKB-KW"/>
</dbReference>
<sequence>MVAEFDLTLPDGSVLHAYDTGQANADLVVVWHHGTPNTGAPPRPLFAESDRLRIRWISYDRPGYGGSTPAPDRPIHSAATYSSAVADALAIERFAAMGHSGGGPHALACGALLPERVTAVVSVSSMAPYPADFDYFAGMNASGIGALTAAAGGREAKERYEATADEYDPEFTPADWAALDGDWSWFGEVVRTGNANGPGPGIDDDLAYMAPWGFDPADVRVPVLIVHGGQDRIIPSAHGEWLARRCPSAELWLRPAEGHISVMTTAAPALDWLRAHAV</sequence>
<dbReference type="PANTHER" id="PTHR43433">
    <property type="entry name" value="HYDROLASE, ALPHA/BETA FOLD FAMILY PROTEIN"/>
    <property type="match status" value="1"/>
</dbReference>
<dbReference type="InterPro" id="IPR000073">
    <property type="entry name" value="AB_hydrolase_1"/>
</dbReference>
<gene>
    <name evidence="2" type="ORF">Voc01_012290</name>
</gene>
<evidence type="ECO:0000313" key="2">
    <source>
        <dbReference type="EMBL" id="GIJ66312.1"/>
    </source>
</evidence>
<accession>A0A8J4EBY6</accession>
<evidence type="ECO:0000259" key="1">
    <source>
        <dbReference type="Pfam" id="PF00561"/>
    </source>
</evidence>
<dbReference type="SUPFAM" id="SSF53474">
    <property type="entry name" value="alpha/beta-Hydrolases"/>
    <property type="match status" value="1"/>
</dbReference>
<protein>
    <submittedName>
        <fullName evidence="2">Alpha/beta hydrolase</fullName>
    </submittedName>
</protein>
<dbReference type="Gene3D" id="3.40.50.1820">
    <property type="entry name" value="alpha/beta hydrolase"/>
    <property type="match status" value="1"/>
</dbReference>
<keyword evidence="3" id="KW-1185">Reference proteome</keyword>